<dbReference type="Pfam" id="PF20168">
    <property type="entry name" value="PDS5"/>
    <property type="match status" value="1"/>
</dbReference>
<evidence type="ECO:0000256" key="2">
    <source>
        <dbReference type="ARBA" id="ARBA00022618"/>
    </source>
</evidence>
<dbReference type="HOGENOM" id="CLU_002562_1_0_1"/>
<reference evidence="7 8" key="1">
    <citation type="submission" date="2014-06" db="EMBL/GenBank/DDBJ databases">
        <title>Evolutionary Origins and Diversification of the Mycorrhizal Mutualists.</title>
        <authorList>
            <consortium name="DOE Joint Genome Institute"/>
            <consortium name="Mycorrhizal Genomics Consortium"/>
            <person name="Kohler A."/>
            <person name="Kuo A."/>
            <person name="Nagy L.G."/>
            <person name="Floudas D."/>
            <person name="Copeland A."/>
            <person name="Barry K.W."/>
            <person name="Cichocki N."/>
            <person name="Veneault-Fourrey C."/>
            <person name="LaButti K."/>
            <person name="Lindquist E.A."/>
            <person name="Lipzen A."/>
            <person name="Lundell T."/>
            <person name="Morin E."/>
            <person name="Murat C."/>
            <person name="Riley R."/>
            <person name="Ohm R."/>
            <person name="Sun H."/>
            <person name="Tunlid A."/>
            <person name="Henrissat B."/>
            <person name="Grigoriev I.V."/>
            <person name="Hibbett D.S."/>
            <person name="Martin F."/>
        </authorList>
    </citation>
    <scope>NUCLEOTIDE SEQUENCE [LARGE SCALE GENOMIC DNA]</scope>
    <source>
        <strain evidence="7 8">SS14</strain>
    </source>
</reference>
<dbReference type="GO" id="GO:0051301">
    <property type="term" value="P:cell division"/>
    <property type="evidence" value="ECO:0007669"/>
    <property type="project" value="UniProtKB-KW"/>
</dbReference>
<dbReference type="Gene3D" id="1.25.10.10">
    <property type="entry name" value="Leucine-rich Repeat Variant"/>
    <property type="match status" value="1"/>
</dbReference>
<keyword evidence="5" id="KW-0131">Cell cycle</keyword>
<gene>
    <name evidence="7" type="ORF">M422DRAFT_36533</name>
</gene>
<evidence type="ECO:0000256" key="1">
    <source>
        <dbReference type="ARBA" id="ARBA00004123"/>
    </source>
</evidence>
<dbReference type="CDD" id="cd19953">
    <property type="entry name" value="PDS5"/>
    <property type="match status" value="1"/>
</dbReference>
<dbReference type="GO" id="GO:0006281">
    <property type="term" value="P:DNA repair"/>
    <property type="evidence" value="ECO:0007669"/>
    <property type="project" value="TreeGrafter"/>
</dbReference>
<dbReference type="EMBL" id="KN837260">
    <property type="protein sequence ID" value="KIJ30528.1"/>
    <property type="molecule type" value="Genomic_DNA"/>
</dbReference>
<keyword evidence="3" id="KW-0498">Mitosis</keyword>
<keyword evidence="8" id="KW-1185">Reference proteome</keyword>
<protein>
    <recommendedName>
        <fullName evidence="9">Sister chromatid cohesion protein</fullName>
    </recommendedName>
</protein>
<evidence type="ECO:0000313" key="8">
    <source>
        <dbReference type="Proteomes" id="UP000054279"/>
    </source>
</evidence>
<dbReference type="AlphaFoldDB" id="A0A0C9TL36"/>
<evidence type="ECO:0000256" key="5">
    <source>
        <dbReference type="ARBA" id="ARBA00023306"/>
    </source>
</evidence>
<comment type="subcellular location">
    <subcellularLocation>
        <location evidence="1">Nucleus</location>
    </subcellularLocation>
</comment>
<dbReference type="PANTHER" id="PTHR12663:SF0">
    <property type="entry name" value="PRECOCIOUS DISSOCIATION OF SISTERS 5, ISOFORM A"/>
    <property type="match status" value="1"/>
</dbReference>
<feature type="region of interest" description="Disordered" evidence="6">
    <location>
        <begin position="1127"/>
        <end position="1252"/>
    </location>
</feature>
<dbReference type="SUPFAM" id="SSF48371">
    <property type="entry name" value="ARM repeat"/>
    <property type="match status" value="1"/>
</dbReference>
<accession>A0A0C9TL36</accession>
<dbReference type="Proteomes" id="UP000054279">
    <property type="component" value="Unassembled WGS sequence"/>
</dbReference>
<dbReference type="InterPro" id="IPR016024">
    <property type="entry name" value="ARM-type_fold"/>
</dbReference>
<dbReference type="InterPro" id="IPR039776">
    <property type="entry name" value="Pds5"/>
</dbReference>
<evidence type="ECO:0000256" key="3">
    <source>
        <dbReference type="ARBA" id="ARBA00022776"/>
    </source>
</evidence>
<dbReference type="InterPro" id="IPR011989">
    <property type="entry name" value="ARM-like"/>
</dbReference>
<evidence type="ECO:0000256" key="6">
    <source>
        <dbReference type="SAM" id="MobiDB-lite"/>
    </source>
</evidence>
<dbReference type="GO" id="GO:0007064">
    <property type="term" value="P:mitotic sister chromatid cohesion"/>
    <property type="evidence" value="ECO:0007669"/>
    <property type="project" value="InterPro"/>
</dbReference>
<keyword evidence="4" id="KW-0539">Nucleus</keyword>
<evidence type="ECO:0000256" key="4">
    <source>
        <dbReference type="ARBA" id="ARBA00023242"/>
    </source>
</evidence>
<dbReference type="GO" id="GO:0000785">
    <property type="term" value="C:chromatin"/>
    <property type="evidence" value="ECO:0007669"/>
    <property type="project" value="TreeGrafter"/>
</dbReference>
<feature type="compositionally biased region" description="Acidic residues" evidence="6">
    <location>
        <begin position="1180"/>
        <end position="1223"/>
    </location>
</feature>
<sequence length="1252" mass="140184">MVAQTRGGVVSTSANKKLKFKEKLVGKSSSTDALLKKLQSLHQELAQMDQDAVDIKSLDKVEKDLVNVQLLLHKDKGVKAHTACCLADILRLTAPNAPYTRDELRDIFEFMFRQLLNGLKAPTSPYYQQYYHVLESLATVKSVVLVHDVQQGDELVTTIFDTLFKLVLHNLPRNTEICMRDILVALIEESQTSLPTAALEALVHQFKEKNTRMDQPAYRLAVEVCNAAVDHLQRYVGQYFTDMIVNHAKDEDFSEIRATHELIKKIHHDCPSLLYNIVPQLEEELKVDELEIRLLATQVLGEMFADKSGADLARKYPQVWEAWCNRKIDKSATVRVAFVEACKGIISTHQDLRGAVEAALKLKVIDPDDKVRAMACKVYSQLDYETALHHVSVAQLRYVSERCMDKKASVRKEAMNALGRLFSLARPEIEENIEAAITQFAWIPEAIVRAALAGTESKAQVEFIFFQYITPLPSKEDEDATWTDRLLLVMRHFTDERSLMTLMTLVGNMTLARPSPFEKYLEFCEEYNGGTTDGDETVVKRKLNLAIQHLSNVFFASEKAKVSEDLHTFADLNEQRLYKLLKTCLDTQTDVKALVKARSEFIRRTEQLSSSIVDTMASFIRKGSLWIINTSSIPSLLKHLQPNPNGDASEEEAYARCAKTALDYVCKHCPGVYKAHVGELVRALAVGETEGDEEGGKGNERLVEVALRGLAALGWEANDKRTKERLAKYVQSANVRHAKFAVRVIRHLKDAEEVAGRVVSVIAKSLPTAGEDLLVGHLAALAELVKHLPDAFEQKSEVIVAFIVKEVLMRNSEDAMEVDEDETLEEWSPDSGVSALTKAKLLSIKICRNRCIAHGKSEFAKDVGGPVIKILVAILQNNGAVKDDVVEDPTAKSRLRLLAATSLLQLASIPAYCEDIMPDFPLVALTIQDSCFQVRLGFLTKLVSYLSRKKTDPRFTVIVFLTAHDPEKEIREKAKGWVTMTAPRLTQELRVATFDMCFLRLIHMAAHHPDFGLEDANLKETAKYIEFYLDINANQENISFLYHLAMKVKTIRDIDDTYCEKLYCATELAQEVIKARAKHNGWGLQTYPGKVKLPGDIFKAMPNAEAAKKAIKKVYLPVDALTWINQLGKSVGSPNPKPRGRPRAAGNGEAKVGRKRKSSTSKSGGGATKKPPRKRRRGYDDDDDEEDDDDDDDDDDDEEDEDQEEIESFGEGESDGDDDDGGGGEEQIGRGARGRAKKRALREAKKQKKNGK</sequence>
<dbReference type="GO" id="GO:0005634">
    <property type="term" value="C:nucleus"/>
    <property type="evidence" value="ECO:0007669"/>
    <property type="project" value="UniProtKB-SubCell"/>
</dbReference>
<name>A0A0C9TL36_SPHS4</name>
<feature type="compositionally biased region" description="Basic residues" evidence="6">
    <location>
        <begin position="1232"/>
        <end position="1252"/>
    </location>
</feature>
<keyword evidence="2" id="KW-0132">Cell division</keyword>
<organism evidence="7 8">
    <name type="scientific">Sphaerobolus stellatus (strain SS14)</name>
    <dbReference type="NCBI Taxonomy" id="990650"/>
    <lineage>
        <taxon>Eukaryota</taxon>
        <taxon>Fungi</taxon>
        <taxon>Dikarya</taxon>
        <taxon>Basidiomycota</taxon>
        <taxon>Agaricomycotina</taxon>
        <taxon>Agaricomycetes</taxon>
        <taxon>Phallomycetidae</taxon>
        <taxon>Geastrales</taxon>
        <taxon>Sphaerobolaceae</taxon>
        <taxon>Sphaerobolus</taxon>
    </lineage>
</organism>
<evidence type="ECO:0008006" key="9">
    <source>
        <dbReference type="Google" id="ProtNLM"/>
    </source>
</evidence>
<evidence type="ECO:0000313" key="7">
    <source>
        <dbReference type="EMBL" id="KIJ30528.1"/>
    </source>
</evidence>
<dbReference type="PANTHER" id="PTHR12663">
    <property type="entry name" value="ANDROGEN INDUCED INHIBITOR OF PROLIFERATION AS3 / PDS5-RELATED"/>
    <property type="match status" value="1"/>
</dbReference>
<dbReference type="OrthoDB" id="200660at2759"/>
<proteinExistence type="predicted"/>